<reference evidence="1 2" key="1">
    <citation type="journal article" date="2017" name="ISME J.">
        <title>Grape pomace compost harbors organohalide-respiring Dehalogenimonas species with novel reductive dehalogenase genes.</title>
        <authorList>
            <person name="Yang Y."/>
            <person name="Higgins S.A."/>
            <person name="Yan J."/>
            <person name="Simsir B."/>
            <person name="Chourey K."/>
            <person name="Iyer R."/>
            <person name="Hettich R.L."/>
            <person name="Baldwin B."/>
            <person name="Ogles D.M."/>
            <person name="Loffler F.E."/>
        </authorList>
    </citation>
    <scope>NUCLEOTIDE SEQUENCE [LARGE SCALE GENOMIC DNA]</scope>
    <source>
        <strain evidence="1 2">GP</strain>
    </source>
</reference>
<dbReference type="GO" id="GO:0008237">
    <property type="term" value="F:metallopeptidase activity"/>
    <property type="evidence" value="ECO:0007669"/>
    <property type="project" value="InterPro"/>
</dbReference>
<proteinExistence type="predicted"/>
<dbReference type="AlphaFoldDB" id="A0A2P5P6C3"/>
<evidence type="ECO:0000313" key="2">
    <source>
        <dbReference type="Proteomes" id="UP000235653"/>
    </source>
</evidence>
<gene>
    <name evidence="1" type="ORF">JP09_006050</name>
</gene>
<evidence type="ECO:0008006" key="3">
    <source>
        <dbReference type="Google" id="ProtNLM"/>
    </source>
</evidence>
<name>A0A2P5P6C3_9CHLR</name>
<dbReference type="SUPFAM" id="SSF55486">
    <property type="entry name" value="Metalloproteases ('zincins'), catalytic domain"/>
    <property type="match status" value="1"/>
</dbReference>
<dbReference type="EMBL" id="JQAN02000010">
    <property type="protein sequence ID" value="PPD57861.1"/>
    <property type="molecule type" value="Genomic_DNA"/>
</dbReference>
<accession>A0A2P5P6C3</accession>
<dbReference type="InterPro" id="IPR024079">
    <property type="entry name" value="MetalloPept_cat_dom_sf"/>
</dbReference>
<dbReference type="OrthoDB" id="252952at2"/>
<dbReference type="Proteomes" id="UP000235653">
    <property type="component" value="Unassembled WGS sequence"/>
</dbReference>
<protein>
    <recommendedName>
        <fullName evidence="3">Peptidase M10 metallopeptidase domain-containing protein</fullName>
    </recommendedName>
</protein>
<evidence type="ECO:0000313" key="1">
    <source>
        <dbReference type="EMBL" id="PPD57861.1"/>
    </source>
</evidence>
<keyword evidence="2" id="KW-1185">Reference proteome</keyword>
<sequence length="251" mass="27412">MKKRITLALISLVLALILVAPVVVSAADQGKGPPDLERIVFIHSKFQDVKPGGNTSKNPALYSYSRYHWSSPTIPYYYNPSGSPVTNAEQGVTTSFATWNDTASSVYFDYKGITTAYVPGVDVALPDYKNVVGWAKLNDPDTIGLTIIWSNSKTKLVVDVDTVFNLDSWLTWSQTSVSGDPDTAPLLTNTSAYDCDVQGIMTHEAGHWLVLNDLYTNAAAAQTMYGYASDREVKKRSLESGDIAGVLKIYP</sequence>
<dbReference type="Gene3D" id="3.40.390.10">
    <property type="entry name" value="Collagenase (Catalytic Domain)"/>
    <property type="match status" value="1"/>
</dbReference>
<organism evidence="1 2">
    <name type="scientific">Dehalogenimonas etheniformans</name>
    <dbReference type="NCBI Taxonomy" id="1536648"/>
    <lineage>
        <taxon>Bacteria</taxon>
        <taxon>Bacillati</taxon>
        <taxon>Chloroflexota</taxon>
        <taxon>Dehalococcoidia</taxon>
        <taxon>Dehalococcoidales</taxon>
        <taxon>Dehalococcoidaceae</taxon>
        <taxon>Dehalogenimonas</taxon>
    </lineage>
</organism>
<dbReference type="RefSeq" id="WP_102330870.1">
    <property type="nucleotide sequence ID" value="NZ_CP058566.2"/>
</dbReference>
<comment type="caution">
    <text evidence="1">The sequence shown here is derived from an EMBL/GenBank/DDBJ whole genome shotgun (WGS) entry which is preliminary data.</text>
</comment>